<dbReference type="SUPFAM" id="SSF52743">
    <property type="entry name" value="Subtilisin-like"/>
    <property type="match status" value="1"/>
</dbReference>
<evidence type="ECO:0000256" key="5">
    <source>
        <dbReference type="PROSITE-ProRule" id="PRU01240"/>
    </source>
</evidence>
<evidence type="ECO:0000313" key="9">
    <source>
        <dbReference type="EMBL" id="MBC5685341.1"/>
    </source>
</evidence>
<feature type="chain" id="PRO_5045635738" description="Peptidase S8/S53 domain-containing protein" evidence="7">
    <location>
        <begin position="31"/>
        <end position="1580"/>
    </location>
</feature>
<feature type="active site" description="Charge relay system" evidence="5">
    <location>
        <position position="288"/>
    </location>
</feature>
<evidence type="ECO:0000256" key="1">
    <source>
        <dbReference type="ARBA" id="ARBA00011073"/>
    </source>
</evidence>
<dbReference type="SUPFAM" id="SSF51126">
    <property type="entry name" value="Pectin lyase-like"/>
    <property type="match status" value="1"/>
</dbReference>
<dbReference type="PRINTS" id="PR00723">
    <property type="entry name" value="SUBTILISIN"/>
</dbReference>
<proteinExistence type="inferred from homology"/>
<evidence type="ECO:0000259" key="8">
    <source>
        <dbReference type="Pfam" id="PF00082"/>
    </source>
</evidence>
<dbReference type="RefSeq" id="WP_186853686.1">
    <property type="nucleotide sequence ID" value="NZ_JACOPG010000001.1"/>
</dbReference>
<feature type="signal peptide" evidence="7">
    <location>
        <begin position="1"/>
        <end position="30"/>
    </location>
</feature>
<evidence type="ECO:0000256" key="7">
    <source>
        <dbReference type="SAM" id="SignalP"/>
    </source>
</evidence>
<organism evidence="9 10">
    <name type="scientific">Roseburia lenta</name>
    <dbReference type="NCBI Taxonomy" id="2763061"/>
    <lineage>
        <taxon>Bacteria</taxon>
        <taxon>Bacillati</taxon>
        <taxon>Bacillota</taxon>
        <taxon>Clostridia</taxon>
        <taxon>Lachnospirales</taxon>
        <taxon>Lachnospiraceae</taxon>
        <taxon>Roseburia</taxon>
    </lineage>
</organism>
<dbReference type="PANTHER" id="PTHR43806">
    <property type="entry name" value="PEPTIDASE S8"/>
    <property type="match status" value="1"/>
</dbReference>
<dbReference type="PROSITE" id="PS51892">
    <property type="entry name" value="SUBTILASE"/>
    <property type="match status" value="1"/>
</dbReference>
<dbReference type="InterPro" id="IPR000209">
    <property type="entry name" value="Peptidase_S8/S53_dom"/>
</dbReference>
<feature type="compositionally biased region" description="Polar residues" evidence="6">
    <location>
        <begin position="111"/>
        <end position="129"/>
    </location>
</feature>
<dbReference type="InterPro" id="IPR011050">
    <property type="entry name" value="Pectin_lyase_fold/virulence"/>
</dbReference>
<sequence>MKKFNAKKVMAQMLAIGVVLTTLFPGTAYAAEVGEQVSDTTDQITSVLTENSDLIEQAVIEAIQARGGDINDQALVDQVQEEVKKKIENGELELEEKTEEETTEITKDSSEATTEDTNTSSESVSVTDHTSADEVLSDGDNSSKVAATRLIVTSDVELTEFYGAVTVDHYDNIYVLAYKSVEETDSAYNSFVANGITVEKDASVDAIKEDEVPEDKVAKEVTDTEVTDVVEDTSAEAQPVAETVEEHKTIVAVIDTGISDVTNDDTFKDRIIEGTSTISDTYVDDNGHGTAMAKIIAEDTADENVMLLPIKALDKDGKGTVLSVALAIKYAKEHGADVINLSLSGVGQSNILTNAINDCYNNGITVVTAAGNDNADAMEYIPGNVDAAINIAAAEEDADGKIVSASYTNHGENIDFAALGTYKLVVIKEKTTLETELRGTSIASAHVAAYVALLKQINSTVDGVVSPVSESDVMESLIASADDFDGTVNHTYFGNGFLAKENLVFLKSDVEDQDKETDADETEDDRNQKIEVATKKTIFIDQNHWWGFNDDNNWSAGGFDNAHPNGSPAQGLNVALAWFRGAGCDELEVCMMGNVQTYDSVFVPINMKLTIYGESIFSAGQKTWQRIGSGGDSPVIGGATSDNGVSFGLAYNEHTKIELHTVNIWDNTSTVVSFGDTPGAVSSPDIYAESCSFFSENHWWSVGTSNGTFNKCTFDNTWGHNHNVGAIASWKYLTCTNCTFSGNGSVALSRAITYSGLLGGGLDCRGSMYIDGCTINNYGGWNTAIGCSGNVTIKNTTINVNKNTSSEDVGIIYGGAQSGQSITIDNCNVYNAGMEGIRIDNNDAKTNLTKASISNSTIHGCDTGIKVNTGTAAVSNCNIYSNKYGISNNGTVTMISGDIHNNTNYGVFNSNTFTMNNGSIYSNNYGFYNEGTAYLRGGTIYSNTHDGIRNAGTFNISGGTIKNNKYGIENGFYDEDSILKSGTMNMSGGVIQSNTQDGIYNYSGNATITGGTIKDNQRYGTYNKATMNYAGGASGGNVGYDVYQNGNYKMSGSASTYSNGVYLTKGKMIEITGALTCADGAIKVTIEKPYDVAGRIVASCTYGMNKNNADAMLKKFTLNTTGGNKYTQGNRKAVLRSATGTNGTVGNIILSEEYYVTYDGNVQNVHVTFKLPERQTIYWKEDVDVPTVGTTVYYDGRVFQTLRNVGYSKTADGKGTSCKIGQTMHFSANEVTKDQILYAQYTTAADLSINGNTQTAGDNYVIYGFVSNETALPDNTFEKIYSGIEYDENLEKDIPYKTIYSHHGWSYSDQAMYKDSGVGKCGETFDLTPRILEMINNGQESVSEEGYINNVTLYAVWDEPPKITAKNKYWNTDAIRAGKLNKEDLLRTASAKDKEDGTDVTLEVEDFDIEKFLHLGEYGWMSVRYKATDGAGNVSYKLIKVVVVQSGIVQGEFYDPNPAYVRMIDRENYNKKSHEEGGLMEDSVWYTIPTYKKTILDAFDRLDNGEAIVRYHFSCKDIREAQAFETEAMENGTYPTAAHWEAWLKKFEHCKVFDTGYRSSKELNNSIDPEDYEDYEEPEE</sequence>
<keyword evidence="7" id="KW-0732">Signal</keyword>
<dbReference type="InterPro" id="IPR006626">
    <property type="entry name" value="PbH1"/>
</dbReference>
<reference evidence="9 10" key="1">
    <citation type="submission" date="2020-08" db="EMBL/GenBank/DDBJ databases">
        <title>Genome public.</title>
        <authorList>
            <person name="Liu C."/>
            <person name="Sun Q."/>
        </authorList>
    </citation>
    <scope>NUCLEOTIDE SEQUENCE [LARGE SCALE GENOMIC DNA]</scope>
    <source>
        <strain evidence="9 10">NSJ-9</strain>
    </source>
</reference>
<keyword evidence="2 5" id="KW-0645">Protease</keyword>
<dbReference type="EMBL" id="JACOPG010000001">
    <property type="protein sequence ID" value="MBC5685341.1"/>
    <property type="molecule type" value="Genomic_DNA"/>
</dbReference>
<feature type="compositionally biased region" description="Acidic residues" evidence="6">
    <location>
        <begin position="1568"/>
        <end position="1580"/>
    </location>
</feature>
<feature type="region of interest" description="Disordered" evidence="6">
    <location>
        <begin position="1560"/>
        <end position="1580"/>
    </location>
</feature>
<evidence type="ECO:0000313" key="10">
    <source>
        <dbReference type="Proteomes" id="UP000643810"/>
    </source>
</evidence>
<dbReference type="Gene3D" id="3.40.50.200">
    <property type="entry name" value="Peptidase S8/S53 domain"/>
    <property type="match status" value="1"/>
</dbReference>
<evidence type="ECO:0000256" key="6">
    <source>
        <dbReference type="SAM" id="MobiDB-lite"/>
    </source>
</evidence>
<keyword evidence="10" id="KW-1185">Reference proteome</keyword>
<comment type="similarity">
    <text evidence="1 5">Belongs to the peptidase S8 family.</text>
</comment>
<feature type="domain" description="Peptidase S8/S53" evidence="8">
    <location>
        <begin position="248"/>
        <end position="496"/>
    </location>
</feature>
<comment type="caution">
    <text evidence="9">The sequence shown here is derived from an EMBL/GenBank/DDBJ whole genome shotgun (WGS) entry which is preliminary data.</text>
</comment>
<keyword evidence="3 5" id="KW-0378">Hydrolase</keyword>
<accession>A0ABR7GEV1</accession>
<dbReference type="Proteomes" id="UP000643810">
    <property type="component" value="Unassembled WGS sequence"/>
</dbReference>
<dbReference type="InterPro" id="IPR050131">
    <property type="entry name" value="Peptidase_S8_subtilisin-like"/>
</dbReference>
<keyword evidence="4 5" id="KW-0720">Serine protease</keyword>
<dbReference type="SMART" id="SM00710">
    <property type="entry name" value="PbH1"/>
    <property type="match status" value="9"/>
</dbReference>
<feature type="region of interest" description="Disordered" evidence="6">
    <location>
        <begin position="90"/>
        <end position="140"/>
    </location>
</feature>
<evidence type="ECO:0000256" key="4">
    <source>
        <dbReference type="ARBA" id="ARBA00022825"/>
    </source>
</evidence>
<feature type="active site" description="Charge relay system" evidence="5">
    <location>
        <position position="441"/>
    </location>
</feature>
<dbReference type="InterPro" id="IPR012334">
    <property type="entry name" value="Pectin_lyas_fold"/>
</dbReference>
<dbReference type="InterPro" id="IPR015500">
    <property type="entry name" value="Peptidase_S8_subtilisin-rel"/>
</dbReference>
<gene>
    <name evidence="9" type="ORF">H8R94_01705</name>
</gene>
<evidence type="ECO:0000256" key="2">
    <source>
        <dbReference type="ARBA" id="ARBA00022670"/>
    </source>
</evidence>
<dbReference type="PANTHER" id="PTHR43806:SF11">
    <property type="entry name" value="CEREVISIN-RELATED"/>
    <property type="match status" value="1"/>
</dbReference>
<dbReference type="InterPro" id="IPR036852">
    <property type="entry name" value="Peptidase_S8/S53_dom_sf"/>
</dbReference>
<dbReference type="Pfam" id="PF00082">
    <property type="entry name" value="Peptidase_S8"/>
    <property type="match status" value="1"/>
</dbReference>
<feature type="active site" description="Charge relay system" evidence="5">
    <location>
        <position position="255"/>
    </location>
</feature>
<evidence type="ECO:0000256" key="3">
    <source>
        <dbReference type="ARBA" id="ARBA00022801"/>
    </source>
</evidence>
<feature type="compositionally biased region" description="Acidic residues" evidence="6">
    <location>
        <begin position="90"/>
        <end position="103"/>
    </location>
</feature>
<protein>
    <recommendedName>
        <fullName evidence="8">Peptidase S8/S53 domain-containing protein</fullName>
    </recommendedName>
</protein>
<dbReference type="Gene3D" id="2.160.20.10">
    <property type="entry name" value="Single-stranded right-handed beta-helix, Pectin lyase-like"/>
    <property type="match status" value="1"/>
</dbReference>
<name>A0ABR7GEV1_9FIRM</name>